<dbReference type="AlphaFoldDB" id="A0AAW1L7B7"/>
<evidence type="ECO:0000256" key="1">
    <source>
        <dbReference type="SAM" id="MobiDB-lite"/>
    </source>
</evidence>
<dbReference type="EMBL" id="JASPKY010000162">
    <property type="protein sequence ID" value="KAK9729231.1"/>
    <property type="molecule type" value="Genomic_DNA"/>
</dbReference>
<evidence type="ECO:0000313" key="2">
    <source>
        <dbReference type="EMBL" id="KAK9729231.1"/>
    </source>
</evidence>
<dbReference type="Proteomes" id="UP001458880">
    <property type="component" value="Unassembled WGS sequence"/>
</dbReference>
<feature type="compositionally biased region" description="Polar residues" evidence="1">
    <location>
        <begin position="132"/>
        <end position="149"/>
    </location>
</feature>
<reference evidence="2 3" key="1">
    <citation type="journal article" date="2024" name="BMC Genomics">
        <title>De novo assembly and annotation of Popillia japonica's genome with initial clues to its potential as an invasive pest.</title>
        <authorList>
            <person name="Cucini C."/>
            <person name="Boschi S."/>
            <person name="Funari R."/>
            <person name="Cardaioli E."/>
            <person name="Iannotti N."/>
            <person name="Marturano G."/>
            <person name="Paoli F."/>
            <person name="Bruttini M."/>
            <person name="Carapelli A."/>
            <person name="Frati F."/>
            <person name="Nardi F."/>
        </authorList>
    </citation>
    <scope>NUCLEOTIDE SEQUENCE [LARGE SCALE GENOMIC DNA]</scope>
    <source>
        <strain evidence="2">DMR45628</strain>
    </source>
</reference>
<comment type="caution">
    <text evidence="2">The sequence shown here is derived from an EMBL/GenBank/DDBJ whole genome shotgun (WGS) entry which is preliminary data.</text>
</comment>
<protein>
    <submittedName>
        <fullName evidence="2">Uncharacterized protein</fullName>
    </submittedName>
</protein>
<feature type="region of interest" description="Disordered" evidence="1">
    <location>
        <begin position="60"/>
        <end position="162"/>
    </location>
</feature>
<organism evidence="2 3">
    <name type="scientific">Popillia japonica</name>
    <name type="common">Japanese beetle</name>
    <dbReference type="NCBI Taxonomy" id="7064"/>
    <lineage>
        <taxon>Eukaryota</taxon>
        <taxon>Metazoa</taxon>
        <taxon>Ecdysozoa</taxon>
        <taxon>Arthropoda</taxon>
        <taxon>Hexapoda</taxon>
        <taxon>Insecta</taxon>
        <taxon>Pterygota</taxon>
        <taxon>Neoptera</taxon>
        <taxon>Endopterygota</taxon>
        <taxon>Coleoptera</taxon>
        <taxon>Polyphaga</taxon>
        <taxon>Scarabaeiformia</taxon>
        <taxon>Scarabaeidae</taxon>
        <taxon>Rutelinae</taxon>
        <taxon>Popillia</taxon>
    </lineage>
</organism>
<sequence>MEKYKIFISKIFEDSSQWLKGKKTLLFKGIFAFYIVLHKTARPNYLREYLHFILSYIKPQGQTSGNNPESQTGTISGASQASTEEESQHESPESQTGTISGASQASTEEESQHESEGVASIQESATEEVRSQSEPYTAASSNLTRSEPSTPYGRRRKRAIPI</sequence>
<feature type="compositionally biased region" description="Basic residues" evidence="1">
    <location>
        <begin position="153"/>
        <end position="162"/>
    </location>
</feature>
<evidence type="ECO:0000313" key="3">
    <source>
        <dbReference type="Proteomes" id="UP001458880"/>
    </source>
</evidence>
<gene>
    <name evidence="2" type="ORF">QE152_g16017</name>
</gene>
<name>A0AAW1L7B7_POPJA</name>
<proteinExistence type="predicted"/>
<feature type="compositionally biased region" description="Polar residues" evidence="1">
    <location>
        <begin position="60"/>
        <end position="81"/>
    </location>
</feature>
<keyword evidence="3" id="KW-1185">Reference proteome</keyword>
<feature type="compositionally biased region" description="Polar residues" evidence="1">
    <location>
        <begin position="97"/>
        <end position="106"/>
    </location>
</feature>
<accession>A0AAW1L7B7</accession>